<sequence length="278" mass="28651">MTSLVSTARVGVVITAAGSGSRLGYGAPKALVPLSADGLIGDDSSLFVVALRQVAGIAGVTHVVVTAPADQVEVFTARTAQVELGIPVGIVPGADTRQASVFAGLKALAAQGFGSEPEDVVLVHDAARAMAGSAMMDRVVAAVIAGSAAVIPALPVSDTLKLVDVGAERDESGRERIVGSADRSAMRSVQTPQGFPWRVLWQAHVDLADRGLDETTAATDDSTIAQWAGHEVDCVVGDELALKITTPTDLTVARVLYAQTLCSAHTGSPYKSLQEDEQ</sequence>
<dbReference type="PANTHER" id="PTHR32125">
    <property type="entry name" value="2-C-METHYL-D-ERYTHRITOL 4-PHOSPHATE CYTIDYLYLTRANSFERASE, CHLOROPLASTIC"/>
    <property type="match status" value="1"/>
</dbReference>
<dbReference type="InterPro" id="IPR050088">
    <property type="entry name" value="IspD/TarI_cytidylyltransf_bact"/>
</dbReference>
<dbReference type="PROSITE" id="PS01295">
    <property type="entry name" value="ISPD"/>
    <property type="match status" value="1"/>
</dbReference>
<evidence type="ECO:0000313" key="4">
    <source>
        <dbReference type="Proteomes" id="UP001597391"/>
    </source>
</evidence>
<keyword evidence="1" id="KW-0808">Transferase</keyword>
<dbReference type="EMBL" id="JBHUOP010000006">
    <property type="protein sequence ID" value="MFD2841472.1"/>
    <property type="molecule type" value="Genomic_DNA"/>
</dbReference>
<dbReference type="Pfam" id="PF01128">
    <property type="entry name" value="IspD"/>
    <property type="match status" value="1"/>
</dbReference>
<evidence type="ECO:0000256" key="1">
    <source>
        <dbReference type="ARBA" id="ARBA00022679"/>
    </source>
</evidence>
<keyword evidence="4" id="KW-1185">Reference proteome</keyword>
<reference evidence="4" key="1">
    <citation type="journal article" date="2019" name="Int. J. Syst. Evol. Microbiol.">
        <title>The Global Catalogue of Microorganisms (GCM) 10K type strain sequencing project: providing services to taxonomists for standard genome sequencing and annotation.</title>
        <authorList>
            <consortium name="The Broad Institute Genomics Platform"/>
            <consortium name="The Broad Institute Genome Sequencing Center for Infectious Disease"/>
            <person name="Wu L."/>
            <person name="Ma J."/>
        </authorList>
    </citation>
    <scope>NUCLEOTIDE SEQUENCE [LARGE SCALE GENOMIC DNA]</scope>
    <source>
        <strain evidence="4">KCTC 33576</strain>
    </source>
</reference>
<dbReference type="InterPro" id="IPR034683">
    <property type="entry name" value="IspD/TarI"/>
</dbReference>
<dbReference type="Gene3D" id="3.90.550.10">
    <property type="entry name" value="Spore Coat Polysaccharide Biosynthesis Protein SpsA, Chain A"/>
    <property type="match status" value="1"/>
</dbReference>
<keyword evidence="2 3" id="KW-0548">Nucleotidyltransferase</keyword>
<name>A0ABW5XHZ3_9MICO</name>
<dbReference type="CDD" id="cd02516">
    <property type="entry name" value="CDP-ME_synthetase"/>
    <property type="match status" value="1"/>
</dbReference>
<comment type="caution">
    <text evidence="3">The sequence shown here is derived from an EMBL/GenBank/DDBJ whole genome shotgun (WGS) entry which is preliminary data.</text>
</comment>
<accession>A0ABW5XHZ3</accession>
<dbReference type="InterPro" id="IPR029044">
    <property type="entry name" value="Nucleotide-diphossugar_trans"/>
</dbReference>
<evidence type="ECO:0000313" key="3">
    <source>
        <dbReference type="EMBL" id="MFD2841472.1"/>
    </source>
</evidence>
<gene>
    <name evidence="3" type="ORF">ACFSYH_12975</name>
</gene>
<dbReference type="GO" id="GO:0016779">
    <property type="term" value="F:nucleotidyltransferase activity"/>
    <property type="evidence" value="ECO:0007669"/>
    <property type="project" value="UniProtKB-KW"/>
</dbReference>
<proteinExistence type="predicted"/>
<protein>
    <submittedName>
        <fullName evidence="3">2-C-methyl-D-erythritol 4-phosphate cytidylyltransferase</fullName>
    </submittedName>
</protein>
<organism evidence="3 4">
    <name type="scientific">Populibacterium corticicola</name>
    <dbReference type="NCBI Taxonomy" id="1812826"/>
    <lineage>
        <taxon>Bacteria</taxon>
        <taxon>Bacillati</taxon>
        <taxon>Actinomycetota</taxon>
        <taxon>Actinomycetes</taxon>
        <taxon>Micrococcales</taxon>
        <taxon>Jonesiaceae</taxon>
        <taxon>Populibacterium</taxon>
    </lineage>
</organism>
<dbReference type="SUPFAM" id="SSF53448">
    <property type="entry name" value="Nucleotide-diphospho-sugar transferases"/>
    <property type="match status" value="1"/>
</dbReference>
<dbReference type="PANTHER" id="PTHR32125:SF4">
    <property type="entry name" value="2-C-METHYL-D-ERYTHRITOL 4-PHOSPHATE CYTIDYLYLTRANSFERASE, CHLOROPLASTIC"/>
    <property type="match status" value="1"/>
</dbReference>
<dbReference type="Proteomes" id="UP001597391">
    <property type="component" value="Unassembled WGS sequence"/>
</dbReference>
<dbReference type="RefSeq" id="WP_377467496.1">
    <property type="nucleotide sequence ID" value="NZ_JBHUOP010000006.1"/>
</dbReference>
<dbReference type="InterPro" id="IPR018294">
    <property type="entry name" value="ISPD_synthase_CS"/>
</dbReference>
<evidence type="ECO:0000256" key="2">
    <source>
        <dbReference type="ARBA" id="ARBA00022695"/>
    </source>
</evidence>